<feature type="compositionally biased region" description="Basic residues" evidence="1">
    <location>
        <begin position="155"/>
        <end position="166"/>
    </location>
</feature>
<dbReference type="InterPro" id="IPR024822">
    <property type="entry name" value="Coilin"/>
</dbReference>
<protein>
    <submittedName>
        <fullName evidence="4">Coilin</fullName>
    </submittedName>
</protein>
<dbReference type="EMBL" id="AFYH01106520">
    <property type="status" value="NOT_ANNOTATED_CDS"/>
    <property type="molecule type" value="Genomic_DNA"/>
</dbReference>
<gene>
    <name evidence="4" type="primary">COIL</name>
</gene>
<dbReference type="GO" id="GO:0030620">
    <property type="term" value="F:U2 snRNA binding"/>
    <property type="evidence" value="ECO:0007669"/>
    <property type="project" value="TreeGrafter"/>
</dbReference>
<dbReference type="Bgee" id="ENSLACG00000005144">
    <property type="expression patterns" value="Expressed in muscle tissue and 6 other cell types or tissues"/>
</dbReference>
<evidence type="ECO:0000313" key="4">
    <source>
        <dbReference type="Ensembl" id="ENSLACP00000005795.1"/>
    </source>
</evidence>
<reference evidence="4" key="2">
    <citation type="submission" date="2025-08" db="UniProtKB">
        <authorList>
            <consortium name="Ensembl"/>
        </authorList>
    </citation>
    <scope>IDENTIFICATION</scope>
</reference>
<dbReference type="PANTHER" id="PTHR15197">
    <property type="entry name" value="COILIN P80"/>
    <property type="match status" value="1"/>
</dbReference>
<feature type="region of interest" description="Disordered" evidence="1">
    <location>
        <begin position="103"/>
        <end position="143"/>
    </location>
</feature>
<feature type="compositionally biased region" description="Polar residues" evidence="1">
    <location>
        <begin position="219"/>
        <end position="233"/>
    </location>
</feature>
<dbReference type="Proteomes" id="UP000008672">
    <property type="component" value="Unassembled WGS sequence"/>
</dbReference>
<evidence type="ECO:0000256" key="1">
    <source>
        <dbReference type="SAM" id="MobiDB-lite"/>
    </source>
</evidence>
<feature type="compositionally biased region" description="Basic and acidic residues" evidence="1">
    <location>
        <begin position="118"/>
        <end position="132"/>
    </location>
</feature>
<dbReference type="HOGENOM" id="CLU_034553_0_0_1"/>
<accession>H3A824</accession>
<feature type="domain" description="Coilin N-terminal" evidence="2">
    <location>
        <begin position="10"/>
        <end position="139"/>
    </location>
</feature>
<dbReference type="GO" id="GO:0030619">
    <property type="term" value="F:U1 snRNA binding"/>
    <property type="evidence" value="ECO:0007669"/>
    <property type="project" value="TreeGrafter"/>
</dbReference>
<dbReference type="STRING" id="7897.ENSLACP00000005795"/>
<dbReference type="PANTHER" id="PTHR15197:SF0">
    <property type="entry name" value="COILIN"/>
    <property type="match status" value="1"/>
</dbReference>
<feature type="compositionally biased region" description="Low complexity" evidence="1">
    <location>
        <begin position="310"/>
        <end position="325"/>
    </location>
</feature>
<feature type="compositionally biased region" description="Low complexity" evidence="1">
    <location>
        <begin position="362"/>
        <end position="373"/>
    </location>
</feature>
<dbReference type="OMA" id="CEYKKQT"/>
<name>H3A824_LATCH</name>
<evidence type="ECO:0000259" key="3">
    <source>
        <dbReference type="Pfam" id="PF23086"/>
    </source>
</evidence>
<reference evidence="4" key="3">
    <citation type="submission" date="2025-09" db="UniProtKB">
        <authorList>
            <consortium name="Ensembl"/>
        </authorList>
    </citation>
    <scope>IDENTIFICATION</scope>
</reference>
<feature type="domain" description="Coilin tudor" evidence="3">
    <location>
        <begin position="452"/>
        <end position="543"/>
    </location>
</feature>
<dbReference type="Pfam" id="PF15862">
    <property type="entry name" value="Coilin_N"/>
    <property type="match status" value="1"/>
</dbReference>
<dbReference type="GO" id="GO:0000387">
    <property type="term" value="P:spliceosomal snRNP assembly"/>
    <property type="evidence" value="ECO:0007669"/>
    <property type="project" value="TreeGrafter"/>
</dbReference>
<dbReference type="InterPro" id="IPR031722">
    <property type="entry name" value="Coilin_N"/>
</dbReference>
<dbReference type="FunCoup" id="H3A824">
    <property type="interactions" value="3064"/>
</dbReference>
<dbReference type="GeneTree" id="ENSGT00390000004832"/>
<feature type="region of interest" description="Disordered" evidence="1">
    <location>
        <begin position="155"/>
        <end position="201"/>
    </location>
</feature>
<dbReference type="EMBL" id="AFYH01106519">
    <property type="status" value="NOT_ANNOTATED_CDS"/>
    <property type="molecule type" value="Genomic_DNA"/>
</dbReference>
<feature type="compositionally biased region" description="Basic residues" evidence="1">
    <location>
        <begin position="400"/>
        <end position="412"/>
    </location>
</feature>
<feature type="region of interest" description="Disordered" evidence="1">
    <location>
        <begin position="214"/>
        <end position="414"/>
    </location>
</feature>
<dbReference type="Pfam" id="PF23086">
    <property type="entry name" value="Tudor_Coilin"/>
    <property type="match status" value="1"/>
</dbReference>
<dbReference type="Ensembl" id="ENSLACT00000005845.1">
    <property type="protein sequence ID" value="ENSLACP00000005795.1"/>
    <property type="gene ID" value="ENSLACG00000005144.1"/>
</dbReference>
<organism evidence="4 5">
    <name type="scientific">Latimeria chalumnae</name>
    <name type="common">Coelacanth</name>
    <dbReference type="NCBI Taxonomy" id="7897"/>
    <lineage>
        <taxon>Eukaryota</taxon>
        <taxon>Metazoa</taxon>
        <taxon>Chordata</taxon>
        <taxon>Craniata</taxon>
        <taxon>Vertebrata</taxon>
        <taxon>Euteleostomi</taxon>
        <taxon>Coelacanthiformes</taxon>
        <taxon>Coelacanthidae</taxon>
        <taxon>Latimeria</taxon>
    </lineage>
</organism>
<reference evidence="5" key="1">
    <citation type="submission" date="2011-08" db="EMBL/GenBank/DDBJ databases">
        <title>The draft genome of Latimeria chalumnae.</title>
        <authorList>
            <person name="Di Palma F."/>
            <person name="Alfoldi J."/>
            <person name="Johnson J."/>
            <person name="Berlin A."/>
            <person name="Gnerre S."/>
            <person name="Jaffe D."/>
            <person name="MacCallum I."/>
            <person name="Young S."/>
            <person name="Walker B.J."/>
            <person name="Lander E."/>
            <person name="Lindblad-Toh K."/>
        </authorList>
    </citation>
    <scope>NUCLEOTIDE SEQUENCE [LARGE SCALE GENOMIC DNA]</scope>
    <source>
        <strain evidence="5">Wild caught</strain>
    </source>
</reference>
<dbReference type="AlphaFoldDB" id="H3A824"/>
<dbReference type="InParanoid" id="H3A824"/>
<dbReference type="GO" id="GO:0015030">
    <property type="term" value="C:Cajal body"/>
    <property type="evidence" value="ECO:0007669"/>
    <property type="project" value="TreeGrafter"/>
</dbReference>
<feature type="compositionally biased region" description="Polar residues" evidence="1">
    <location>
        <begin position="271"/>
        <end position="286"/>
    </location>
</feature>
<dbReference type="InterPro" id="IPR056398">
    <property type="entry name" value="Tudor_Coilin"/>
</dbReference>
<keyword evidence="5" id="KW-1185">Reference proteome</keyword>
<feature type="compositionally biased region" description="Low complexity" evidence="1">
    <location>
        <begin position="234"/>
        <end position="256"/>
    </location>
</feature>
<dbReference type="eggNOG" id="ENOG502QVWV">
    <property type="taxonomic scope" value="Eukaryota"/>
</dbReference>
<proteinExistence type="predicted"/>
<evidence type="ECO:0000259" key="2">
    <source>
        <dbReference type="Pfam" id="PF15862"/>
    </source>
</evidence>
<evidence type="ECO:0000313" key="5">
    <source>
        <dbReference type="Proteomes" id="UP000008672"/>
    </source>
</evidence>
<sequence length="584" mass="64149">MAVSSVSGAVRVRLVFDYPPPLTPECRMCWLFVDLNKFRVVTDLASIIRQKFGFSNKAILNLFIEDCLLPPNESIYVVRDNDCIRVKLEDLIPAENGSDLHDSSCYSTKKTKKRHRHGSLEKGHLESEDEEHKKKKKRDGENALEFVREVVSNRSCKKKRKKKGKGSSKEDEFDTDDAPKKKNKQVKGKGLENGLEEKHLKKLDVATSIKAGLEHATKNLPSQIPKQNGNNNNSATGAVKKAAKASAQGSSNSSSDSSDDEHTNKRKKGASQATVSKNQGCSVQTKPQHKKTAPLKLANTSKGGKRKTESSSSDSDSDSSSDSASPTLKSKPGGNDGTMSSVDKCIPAVSQNGEKPKTAKRSSSSSDSGSSESQVQEISIPRAFGRGCGRGERFFNGRGPRGRGQRGGFRGRGRGESNQLFYNYDNVQTQQYVNEVATNSSVIIQNPAEITKRDYSALPLLAAPPQAGEKIAFKLLELTENYTPEVSEYKEGRIVDYNPITKQLKLEILSTRAALKEPGKFDLVYQREDGAEVIEYAVSQETVITESWDTLLEPRLIVEPRSEATACTGNAPIEKTDIKKPNTF</sequence>